<feature type="domain" description="CENP-V/GFA" evidence="5">
    <location>
        <begin position="4"/>
        <end position="116"/>
    </location>
</feature>
<dbReference type="RefSeq" id="WP_120525472.1">
    <property type="nucleotide sequence ID" value="NZ_JABFJV010000015.1"/>
</dbReference>
<dbReference type="PROSITE" id="PS51891">
    <property type="entry name" value="CENP_V_GFA"/>
    <property type="match status" value="1"/>
</dbReference>
<keyword evidence="2" id="KW-0479">Metal-binding</keyword>
<dbReference type="PANTHER" id="PTHR33337:SF40">
    <property type="entry name" value="CENP-V_GFA DOMAIN-CONTAINING PROTEIN-RELATED"/>
    <property type="match status" value="1"/>
</dbReference>
<sequence length="134" mass="14854">MSQRRASCTCGQLRVECKGDPVRVSMCHCFACQQRTGSVYGVQARFRRADITAIEGRSTKFIRKGDESGNSTTFHFCPECGSTVYYESPNDPDLVAITVGTLMDPSFPAPSISVYEERSHAWAVPRGIPLEHMD</sequence>
<proteinExistence type="inferred from homology"/>
<name>A0A3A8IG56_9BACT</name>
<dbReference type="EMBL" id="JABFJV010000015">
    <property type="protein sequence ID" value="NOK32509.1"/>
    <property type="molecule type" value="Genomic_DNA"/>
</dbReference>
<evidence type="ECO:0000256" key="1">
    <source>
        <dbReference type="ARBA" id="ARBA00005495"/>
    </source>
</evidence>
<gene>
    <name evidence="6" type="ORF">HMI49_04775</name>
</gene>
<accession>A0A3A8IG56</accession>
<evidence type="ECO:0000256" key="3">
    <source>
        <dbReference type="ARBA" id="ARBA00022833"/>
    </source>
</evidence>
<evidence type="ECO:0000313" key="7">
    <source>
        <dbReference type="Proteomes" id="UP000563426"/>
    </source>
</evidence>
<organism evidence="6 7">
    <name type="scientific">Corallococcus exercitus</name>
    <dbReference type="NCBI Taxonomy" id="2316736"/>
    <lineage>
        <taxon>Bacteria</taxon>
        <taxon>Pseudomonadati</taxon>
        <taxon>Myxococcota</taxon>
        <taxon>Myxococcia</taxon>
        <taxon>Myxococcales</taxon>
        <taxon>Cystobacterineae</taxon>
        <taxon>Myxococcaceae</taxon>
        <taxon>Corallococcus</taxon>
    </lineage>
</organism>
<dbReference type="AlphaFoldDB" id="A0A3A8IG56"/>
<dbReference type="InterPro" id="IPR011057">
    <property type="entry name" value="Mss4-like_sf"/>
</dbReference>
<evidence type="ECO:0000256" key="4">
    <source>
        <dbReference type="ARBA" id="ARBA00023239"/>
    </source>
</evidence>
<keyword evidence="3" id="KW-0862">Zinc</keyword>
<dbReference type="Gene3D" id="3.90.1590.10">
    <property type="entry name" value="glutathione-dependent formaldehyde- activating enzyme (gfa)"/>
    <property type="match status" value="1"/>
</dbReference>
<dbReference type="GO" id="GO:0016846">
    <property type="term" value="F:carbon-sulfur lyase activity"/>
    <property type="evidence" value="ECO:0007669"/>
    <property type="project" value="InterPro"/>
</dbReference>
<dbReference type="Pfam" id="PF04828">
    <property type="entry name" value="GFA"/>
    <property type="match status" value="1"/>
</dbReference>
<dbReference type="OrthoDB" id="9805575at2"/>
<reference evidence="6 7" key="1">
    <citation type="submission" date="2020-05" db="EMBL/GenBank/DDBJ databases">
        <authorList>
            <person name="Whitworth D."/>
        </authorList>
    </citation>
    <scope>NUCLEOTIDE SEQUENCE [LARGE SCALE GENOMIC DNA]</scope>
    <source>
        <strain evidence="6 7">AB043B</strain>
    </source>
</reference>
<comment type="caution">
    <text evidence="6">The sequence shown here is derived from an EMBL/GenBank/DDBJ whole genome shotgun (WGS) entry which is preliminary data.</text>
</comment>
<evidence type="ECO:0000256" key="2">
    <source>
        <dbReference type="ARBA" id="ARBA00022723"/>
    </source>
</evidence>
<dbReference type="PANTHER" id="PTHR33337">
    <property type="entry name" value="GFA DOMAIN-CONTAINING PROTEIN"/>
    <property type="match status" value="1"/>
</dbReference>
<comment type="similarity">
    <text evidence="1">Belongs to the Gfa family.</text>
</comment>
<keyword evidence="4" id="KW-0456">Lyase</keyword>
<protein>
    <submittedName>
        <fullName evidence="6">GFA family protein</fullName>
    </submittedName>
</protein>
<evidence type="ECO:0000259" key="5">
    <source>
        <dbReference type="PROSITE" id="PS51891"/>
    </source>
</evidence>
<dbReference type="InterPro" id="IPR006913">
    <property type="entry name" value="CENP-V/GFA"/>
</dbReference>
<dbReference type="SUPFAM" id="SSF51316">
    <property type="entry name" value="Mss4-like"/>
    <property type="match status" value="1"/>
</dbReference>
<dbReference type="GO" id="GO:0046872">
    <property type="term" value="F:metal ion binding"/>
    <property type="evidence" value="ECO:0007669"/>
    <property type="project" value="UniProtKB-KW"/>
</dbReference>
<evidence type="ECO:0000313" key="6">
    <source>
        <dbReference type="EMBL" id="NOK32509.1"/>
    </source>
</evidence>
<keyword evidence="7" id="KW-1185">Reference proteome</keyword>
<dbReference type="Proteomes" id="UP000563426">
    <property type="component" value="Unassembled WGS sequence"/>
</dbReference>